<comment type="caution">
    <text evidence="1">The sequence shown here is derived from an EMBL/GenBank/DDBJ whole genome shotgun (WGS) entry which is preliminary data.</text>
</comment>
<sequence>INANNVPTPRSHSAAVLLPDGRILYIGGVSQTAPGEEATPIDMRYIPVFDTNSSTWSSEQAEFESTLIQPRAGHSANLAADNTSIIIIGGTS</sequence>
<dbReference type="OrthoDB" id="432528at2759"/>
<organism evidence="1 2">
    <name type="scientific">Racocetra fulgida</name>
    <dbReference type="NCBI Taxonomy" id="60492"/>
    <lineage>
        <taxon>Eukaryota</taxon>
        <taxon>Fungi</taxon>
        <taxon>Fungi incertae sedis</taxon>
        <taxon>Mucoromycota</taxon>
        <taxon>Glomeromycotina</taxon>
        <taxon>Glomeromycetes</taxon>
        <taxon>Diversisporales</taxon>
        <taxon>Gigasporaceae</taxon>
        <taxon>Racocetra</taxon>
    </lineage>
</organism>
<name>A0A9N9JWD7_9GLOM</name>
<evidence type="ECO:0000313" key="2">
    <source>
        <dbReference type="Proteomes" id="UP000789396"/>
    </source>
</evidence>
<dbReference type="Proteomes" id="UP000789396">
    <property type="component" value="Unassembled WGS sequence"/>
</dbReference>
<protein>
    <submittedName>
        <fullName evidence="1">9163_t:CDS:1</fullName>
    </submittedName>
</protein>
<dbReference type="InterPro" id="IPR037293">
    <property type="entry name" value="Gal_Oxidase_central_sf"/>
</dbReference>
<dbReference type="InterPro" id="IPR011043">
    <property type="entry name" value="Gal_Oxase/kelch_b-propeller"/>
</dbReference>
<keyword evidence="2" id="KW-1185">Reference proteome</keyword>
<dbReference type="Gene3D" id="2.130.10.80">
    <property type="entry name" value="Galactose oxidase/kelch, beta-propeller"/>
    <property type="match status" value="1"/>
</dbReference>
<feature type="non-terminal residue" evidence="1">
    <location>
        <position position="1"/>
    </location>
</feature>
<dbReference type="SUPFAM" id="SSF50965">
    <property type="entry name" value="Galactose oxidase, central domain"/>
    <property type="match status" value="1"/>
</dbReference>
<proteinExistence type="predicted"/>
<gene>
    <name evidence="1" type="ORF">RFULGI_LOCUS17684</name>
</gene>
<evidence type="ECO:0000313" key="1">
    <source>
        <dbReference type="EMBL" id="CAG8800668.1"/>
    </source>
</evidence>
<dbReference type="AlphaFoldDB" id="A0A9N9JWD7"/>
<accession>A0A9N9JWD7</accession>
<dbReference type="EMBL" id="CAJVPZ010071488">
    <property type="protein sequence ID" value="CAG8800668.1"/>
    <property type="molecule type" value="Genomic_DNA"/>
</dbReference>
<feature type="non-terminal residue" evidence="1">
    <location>
        <position position="92"/>
    </location>
</feature>
<reference evidence="1" key="1">
    <citation type="submission" date="2021-06" db="EMBL/GenBank/DDBJ databases">
        <authorList>
            <person name="Kallberg Y."/>
            <person name="Tangrot J."/>
            <person name="Rosling A."/>
        </authorList>
    </citation>
    <scope>NUCLEOTIDE SEQUENCE</scope>
    <source>
        <strain evidence="1">IN212</strain>
    </source>
</reference>